<dbReference type="EMBL" id="CAJVPT010064657">
    <property type="protein sequence ID" value="CAG8770640.1"/>
    <property type="molecule type" value="Genomic_DNA"/>
</dbReference>
<organism evidence="1 2">
    <name type="scientific">Acaulospora colombiana</name>
    <dbReference type="NCBI Taxonomy" id="27376"/>
    <lineage>
        <taxon>Eukaryota</taxon>
        <taxon>Fungi</taxon>
        <taxon>Fungi incertae sedis</taxon>
        <taxon>Mucoromycota</taxon>
        <taxon>Glomeromycotina</taxon>
        <taxon>Glomeromycetes</taxon>
        <taxon>Diversisporales</taxon>
        <taxon>Acaulosporaceae</taxon>
        <taxon>Acaulospora</taxon>
    </lineage>
</organism>
<proteinExistence type="predicted"/>
<reference evidence="1" key="1">
    <citation type="submission" date="2021-06" db="EMBL/GenBank/DDBJ databases">
        <authorList>
            <person name="Kallberg Y."/>
            <person name="Tangrot J."/>
            <person name="Rosling A."/>
        </authorList>
    </citation>
    <scope>NUCLEOTIDE SEQUENCE</scope>
    <source>
        <strain evidence="1">CL356</strain>
    </source>
</reference>
<evidence type="ECO:0000313" key="1">
    <source>
        <dbReference type="EMBL" id="CAG8770640.1"/>
    </source>
</evidence>
<protein>
    <submittedName>
        <fullName evidence="1">7110_t:CDS:1</fullName>
    </submittedName>
</protein>
<dbReference type="Proteomes" id="UP000789525">
    <property type="component" value="Unassembled WGS sequence"/>
</dbReference>
<feature type="non-terminal residue" evidence="1">
    <location>
        <position position="1"/>
    </location>
</feature>
<gene>
    <name evidence="1" type="ORF">ACOLOM_LOCUS13762</name>
</gene>
<accession>A0ACA9QZ87</accession>
<comment type="caution">
    <text evidence="1">The sequence shown here is derived from an EMBL/GenBank/DDBJ whole genome shotgun (WGS) entry which is preliminary data.</text>
</comment>
<evidence type="ECO:0000313" key="2">
    <source>
        <dbReference type="Proteomes" id="UP000789525"/>
    </source>
</evidence>
<name>A0ACA9QZ87_9GLOM</name>
<sequence>ELKSLSGRLTAATKKLTLETKLRDAASSLNKVQEAHNRTPSKAGNLSALETANAKVQKAQQERLESQLKPPASNVDSSGRTTPANGLVNDFSPTSAVTNMSSTFRPKFEGAHLFAGHTDAAVPRMPKVIRSVTEMNAMEEQLASKEEALKAAQQQEEQLRKEAAALRNQKKEVEDGFSAKLQEADTTISGLRAELQRMNST</sequence>
<keyword evidence="2" id="KW-1185">Reference proteome</keyword>
<feature type="non-terminal residue" evidence="1">
    <location>
        <position position="201"/>
    </location>
</feature>